<accession>A0AAD8DM21</accession>
<dbReference type="PANTHER" id="PTHR15337:SF11">
    <property type="entry name" value="THIOREDOXIN DOMAIN-CONTAINING PROTEIN"/>
    <property type="match status" value="1"/>
</dbReference>
<evidence type="ECO:0000313" key="2">
    <source>
        <dbReference type="EMBL" id="KAJ8709268.1"/>
    </source>
</evidence>
<dbReference type="Gene3D" id="3.40.30.10">
    <property type="entry name" value="Glutaredoxin"/>
    <property type="match status" value="1"/>
</dbReference>
<dbReference type="PROSITE" id="PS00194">
    <property type="entry name" value="THIOREDOXIN_1"/>
    <property type="match status" value="1"/>
</dbReference>
<keyword evidence="1" id="KW-0732">Signal</keyword>
<dbReference type="SUPFAM" id="SSF52833">
    <property type="entry name" value="Thioredoxin-like"/>
    <property type="match status" value="1"/>
</dbReference>
<reference evidence="2" key="1">
    <citation type="submission" date="2023-03" db="EMBL/GenBank/DDBJ databases">
        <title>Chromosome-level genomes of two armyworms, Mythimna separata and Mythimna loreyi, provide insights into the biosynthesis and reception of sex pheromones.</title>
        <authorList>
            <person name="Zhao H."/>
        </authorList>
    </citation>
    <scope>NUCLEOTIDE SEQUENCE</scope>
    <source>
        <strain evidence="2">BeijingLab</strain>
        <tissue evidence="2">Pupa</tissue>
    </source>
</reference>
<name>A0AAD8DM21_MYTSE</name>
<dbReference type="InterPro" id="IPR017937">
    <property type="entry name" value="Thioredoxin_CS"/>
</dbReference>
<protein>
    <recommendedName>
        <fullName evidence="4">Thioredoxin domain-containing protein 12</fullName>
    </recommendedName>
</protein>
<dbReference type="InterPro" id="IPR051099">
    <property type="entry name" value="AGR/TXD"/>
</dbReference>
<dbReference type="Proteomes" id="UP001231518">
    <property type="component" value="Chromosome 22"/>
</dbReference>
<proteinExistence type="predicted"/>
<keyword evidence="3" id="KW-1185">Reference proteome</keyword>
<organism evidence="2 3">
    <name type="scientific">Mythimna separata</name>
    <name type="common">Oriental armyworm</name>
    <name type="synonym">Pseudaletia separata</name>
    <dbReference type="NCBI Taxonomy" id="271217"/>
    <lineage>
        <taxon>Eukaryota</taxon>
        <taxon>Metazoa</taxon>
        <taxon>Ecdysozoa</taxon>
        <taxon>Arthropoda</taxon>
        <taxon>Hexapoda</taxon>
        <taxon>Insecta</taxon>
        <taxon>Pterygota</taxon>
        <taxon>Neoptera</taxon>
        <taxon>Endopterygota</taxon>
        <taxon>Lepidoptera</taxon>
        <taxon>Glossata</taxon>
        <taxon>Ditrysia</taxon>
        <taxon>Noctuoidea</taxon>
        <taxon>Noctuidae</taxon>
        <taxon>Noctuinae</taxon>
        <taxon>Hadenini</taxon>
        <taxon>Mythimna</taxon>
    </lineage>
</organism>
<sequence length="199" mass="22792">MRENETNNRGERAGSQFMLRGARRIDIVMFENEQKTCAHADSRADPHRVSGKDNGFGNNYVWAGSLESGMQIATHHKKPLMVIIHKSWCTACRNLKPKFANSPEIQTLSKHFVMVNLIDEDEPKNNVFAPDGTYIPRILFISPTGLVDTDIFNEEGSTQHKYFYSKPEQIAKSMRKVLDKYADEQFDGPKKDKKTRDKL</sequence>
<evidence type="ECO:0008006" key="4">
    <source>
        <dbReference type="Google" id="ProtNLM"/>
    </source>
</evidence>
<evidence type="ECO:0000256" key="1">
    <source>
        <dbReference type="ARBA" id="ARBA00022729"/>
    </source>
</evidence>
<dbReference type="EMBL" id="JARGEI010000024">
    <property type="protein sequence ID" value="KAJ8709268.1"/>
    <property type="molecule type" value="Genomic_DNA"/>
</dbReference>
<dbReference type="GO" id="GO:0005783">
    <property type="term" value="C:endoplasmic reticulum"/>
    <property type="evidence" value="ECO:0007669"/>
    <property type="project" value="TreeGrafter"/>
</dbReference>
<dbReference type="PANTHER" id="PTHR15337">
    <property type="entry name" value="ANTERIOR GRADIENT PROTEIN-RELATED"/>
    <property type="match status" value="1"/>
</dbReference>
<dbReference type="InterPro" id="IPR036249">
    <property type="entry name" value="Thioredoxin-like_sf"/>
</dbReference>
<comment type="caution">
    <text evidence="2">The sequence shown here is derived from an EMBL/GenBank/DDBJ whole genome shotgun (WGS) entry which is preliminary data.</text>
</comment>
<dbReference type="Pfam" id="PF13899">
    <property type="entry name" value="Thioredoxin_7"/>
    <property type="match status" value="1"/>
</dbReference>
<dbReference type="AlphaFoldDB" id="A0AAD8DM21"/>
<gene>
    <name evidence="2" type="ORF">PYW07_009094</name>
</gene>
<evidence type="ECO:0000313" key="3">
    <source>
        <dbReference type="Proteomes" id="UP001231518"/>
    </source>
</evidence>